<evidence type="ECO:0000259" key="8">
    <source>
        <dbReference type="PROSITE" id="PS50089"/>
    </source>
</evidence>
<dbReference type="InterPro" id="IPR050216">
    <property type="entry name" value="LRR_domain-containing"/>
</dbReference>
<evidence type="ECO:0000256" key="5">
    <source>
        <dbReference type="PROSITE-ProRule" id="PRU00175"/>
    </source>
</evidence>
<dbReference type="SMART" id="SM00184">
    <property type="entry name" value="RING"/>
    <property type="match status" value="1"/>
</dbReference>
<gene>
    <name evidence="9" type="primary">Lrsam1</name>
    <name evidence="9" type="ORF">TNIN_46521</name>
</gene>
<dbReference type="InterPro" id="IPR032675">
    <property type="entry name" value="LRR_dom_sf"/>
</dbReference>
<sequence length="788" mass="90697">MLTIAFLRLNNPTTVSQKTKNRKQISAYELCRFLSRIRFQVGIIIACCKLIVWCSLPSFDKHEIFYADMPFWGDSKTENYRAKLEHKMCIAKEAPDPSFDLSDCNLSQIPPGVFSMCRVFRKESLLLQYNHINNLNSGGSLKDLSQLLVLNLKHNKLSSLPSEISYLSKLKVLDLENNQLKKLPAAFENLVNLCHLNLKSNKLLCFPVPICSLQNLEYLNLSDNPKIKSLPKEFCNLIALKDLHIDAERFIYPNQDICMSGTENIMKFLCDEMGQDYAPPVAKSSSSTTPEEELSETDRKSMDFSPLSASYLHYQRTKERRQQELLEMEQALKDNFPAQSSIDANSVRRKKLLDDIAQEQDRMENEIMLLQSKKDKEKKSLLGVLANIENHSAKLIDQLMALNDRAKQLEKMAAVLERDRIENEEIFSIKQEKLEQLQKREILEAMTEMLKCEEKYGKYEAEKSSMVEKLQNDENESNWKLYNIFQEREQDQQILINRLLEEEQYQKEAFKVLQLQKDIQHQEIAHQINLIEKELSNLTVAEIKKKDLKINSELNTLADHRIALASLLFDLMAAKEQREQELKERLQQMELQCAHEMEDFWLIQYQKLLDRKPKGVAAAELGVDKDVKSVLLDVPAVEYLPLFASKKISFTNLLNFTTKDFKKMGILDDDICEAILNKAQKRFKNKHIQEKYSLPEFSEVPEPSAPPEEPSTPTEPEESVIPSAPPLSPDSDTKLWCQAECVICLDVQTSAVFLPCGHVCCCHDCSNKVELCPMCRTTISSRFILTVS</sequence>
<comment type="caution">
    <text evidence="9">The sequence shown here is derived from an EMBL/GenBank/DDBJ whole genome shotgun (WGS) entry which is preliminary data.</text>
</comment>
<evidence type="ECO:0000313" key="10">
    <source>
        <dbReference type="Proteomes" id="UP000886998"/>
    </source>
</evidence>
<evidence type="ECO:0000256" key="7">
    <source>
        <dbReference type="SAM" id="MobiDB-lite"/>
    </source>
</evidence>
<evidence type="ECO:0000256" key="3">
    <source>
        <dbReference type="ARBA" id="ARBA00022771"/>
    </source>
</evidence>
<dbReference type="PROSITE" id="PS51450">
    <property type="entry name" value="LRR"/>
    <property type="match status" value="3"/>
</dbReference>
<dbReference type="SMART" id="SM00369">
    <property type="entry name" value="LRR_TYP"/>
    <property type="match status" value="4"/>
</dbReference>
<keyword evidence="10" id="KW-1185">Reference proteome</keyword>
<reference evidence="9" key="1">
    <citation type="submission" date="2020-08" db="EMBL/GenBank/DDBJ databases">
        <title>Multicomponent nature underlies the extraordinary mechanical properties of spider dragline silk.</title>
        <authorList>
            <person name="Kono N."/>
            <person name="Nakamura H."/>
            <person name="Mori M."/>
            <person name="Yoshida Y."/>
            <person name="Ohtoshi R."/>
            <person name="Malay A.D."/>
            <person name="Moran D.A.P."/>
            <person name="Tomita M."/>
            <person name="Numata K."/>
            <person name="Arakawa K."/>
        </authorList>
    </citation>
    <scope>NUCLEOTIDE SEQUENCE</scope>
</reference>
<evidence type="ECO:0000313" key="9">
    <source>
        <dbReference type="EMBL" id="GFY73749.1"/>
    </source>
</evidence>
<dbReference type="InterPro" id="IPR001841">
    <property type="entry name" value="Znf_RING"/>
</dbReference>
<evidence type="ECO:0000256" key="4">
    <source>
        <dbReference type="ARBA" id="ARBA00022833"/>
    </source>
</evidence>
<dbReference type="SUPFAM" id="SSF57850">
    <property type="entry name" value="RING/U-box"/>
    <property type="match status" value="1"/>
</dbReference>
<feature type="region of interest" description="Disordered" evidence="7">
    <location>
        <begin position="697"/>
        <end position="727"/>
    </location>
</feature>
<feature type="region of interest" description="Disordered" evidence="7">
    <location>
        <begin position="279"/>
        <end position="301"/>
    </location>
</feature>
<dbReference type="InterPro" id="IPR055414">
    <property type="entry name" value="LRR_R13L4/SHOC2-like"/>
</dbReference>
<dbReference type="GO" id="GO:0008270">
    <property type="term" value="F:zinc ion binding"/>
    <property type="evidence" value="ECO:0007669"/>
    <property type="project" value="UniProtKB-KW"/>
</dbReference>
<feature type="coiled-coil region" evidence="6">
    <location>
        <begin position="314"/>
        <end position="419"/>
    </location>
</feature>
<accession>A0A8X6YLJ2</accession>
<dbReference type="Pfam" id="PF13920">
    <property type="entry name" value="zf-C3HC4_3"/>
    <property type="match status" value="1"/>
</dbReference>
<dbReference type="InterPro" id="IPR001611">
    <property type="entry name" value="Leu-rich_rpt"/>
</dbReference>
<evidence type="ECO:0000256" key="2">
    <source>
        <dbReference type="ARBA" id="ARBA00022737"/>
    </source>
</evidence>
<dbReference type="Pfam" id="PF23598">
    <property type="entry name" value="LRR_14"/>
    <property type="match status" value="1"/>
</dbReference>
<protein>
    <submittedName>
        <fullName evidence="9">E3 ubiquitin-protein ligase LRSAM1</fullName>
    </submittedName>
</protein>
<dbReference type="OrthoDB" id="1711136at2759"/>
<feature type="domain" description="RING-type" evidence="8">
    <location>
        <begin position="741"/>
        <end position="776"/>
    </location>
</feature>
<dbReference type="PANTHER" id="PTHR48051">
    <property type="match status" value="1"/>
</dbReference>
<dbReference type="SUPFAM" id="SSF52058">
    <property type="entry name" value="L domain-like"/>
    <property type="match status" value="1"/>
</dbReference>
<keyword evidence="2" id="KW-0677">Repeat</keyword>
<dbReference type="Proteomes" id="UP000886998">
    <property type="component" value="Unassembled WGS sequence"/>
</dbReference>
<feature type="compositionally biased region" description="Low complexity" evidence="7">
    <location>
        <begin position="711"/>
        <end position="722"/>
    </location>
</feature>
<organism evidence="9 10">
    <name type="scientific">Trichonephila inaurata madagascariensis</name>
    <dbReference type="NCBI Taxonomy" id="2747483"/>
    <lineage>
        <taxon>Eukaryota</taxon>
        <taxon>Metazoa</taxon>
        <taxon>Ecdysozoa</taxon>
        <taxon>Arthropoda</taxon>
        <taxon>Chelicerata</taxon>
        <taxon>Arachnida</taxon>
        <taxon>Araneae</taxon>
        <taxon>Araneomorphae</taxon>
        <taxon>Entelegynae</taxon>
        <taxon>Araneoidea</taxon>
        <taxon>Nephilidae</taxon>
        <taxon>Trichonephila</taxon>
        <taxon>Trichonephila inaurata</taxon>
    </lineage>
</organism>
<evidence type="ECO:0000256" key="1">
    <source>
        <dbReference type="ARBA" id="ARBA00022614"/>
    </source>
</evidence>
<dbReference type="CDD" id="cd16515">
    <property type="entry name" value="RING-HC_LRSAM1"/>
    <property type="match status" value="1"/>
</dbReference>
<keyword evidence="3 5" id="KW-0479">Metal-binding</keyword>
<keyword evidence="1" id="KW-0433">Leucine-rich repeat</keyword>
<dbReference type="InterPro" id="IPR013083">
    <property type="entry name" value="Znf_RING/FYVE/PHD"/>
</dbReference>
<keyword evidence="4" id="KW-0862">Zinc</keyword>
<dbReference type="AlphaFoldDB" id="A0A8X6YLJ2"/>
<dbReference type="PROSITE" id="PS50089">
    <property type="entry name" value="ZF_RING_2"/>
    <property type="match status" value="1"/>
</dbReference>
<dbReference type="SMART" id="SM00364">
    <property type="entry name" value="LRR_BAC"/>
    <property type="match status" value="3"/>
</dbReference>
<dbReference type="InterPro" id="IPR003591">
    <property type="entry name" value="Leu-rich_rpt_typical-subtyp"/>
</dbReference>
<keyword evidence="3 5" id="KW-0863">Zinc-finger</keyword>
<dbReference type="GO" id="GO:0005737">
    <property type="term" value="C:cytoplasm"/>
    <property type="evidence" value="ECO:0007669"/>
    <property type="project" value="TreeGrafter"/>
</dbReference>
<proteinExistence type="predicted"/>
<dbReference type="EMBL" id="BMAV01020326">
    <property type="protein sequence ID" value="GFY73749.1"/>
    <property type="molecule type" value="Genomic_DNA"/>
</dbReference>
<dbReference type="PANTHER" id="PTHR48051:SF47">
    <property type="entry name" value="LEUCINE RICH REPEAT AND STERILE ALPHA MOTIF CONTAINING 1"/>
    <property type="match status" value="1"/>
</dbReference>
<feature type="coiled-coil region" evidence="6">
    <location>
        <begin position="572"/>
        <end position="599"/>
    </location>
</feature>
<dbReference type="Gene3D" id="3.30.40.10">
    <property type="entry name" value="Zinc/RING finger domain, C3HC4 (zinc finger)"/>
    <property type="match status" value="1"/>
</dbReference>
<dbReference type="Gene3D" id="3.80.10.10">
    <property type="entry name" value="Ribonuclease Inhibitor"/>
    <property type="match status" value="1"/>
</dbReference>
<evidence type="ECO:0000256" key="6">
    <source>
        <dbReference type="SAM" id="Coils"/>
    </source>
</evidence>
<keyword evidence="6" id="KW-0175">Coiled coil</keyword>
<name>A0A8X6YLJ2_9ARAC</name>